<sequence>MELVWGFPHGKPETARARRRQRPRQPHPRRVKPHADAPVNVARVRSLPPTRETHSNPAPVALQRMRGAARAPAAELCARNLTRKVGRNREHQHDHHQHKAECTTPPALQRWKRRKEPHTCSHLVTATALIENVLCVKNPLVSPVAPRRGPSARAINDLDQHHSPRSLTGSAAYTPLAFESLLCLTCETIKNTATSVHQVEQLREEINPPSLNDADRRTAPLLTLLFSTLNCSFYESSVSCWLIANQPEQYADGDAI</sequence>
<name>A0A4Z2I2Y9_9TELE</name>
<comment type="caution">
    <text evidence="2">The sequence shown here is derived from an EMBL/GenBank/DDBJ whole genome shotgun (WGS) entry which is preliminary data.</text>
</comment>
<reference evidence="2 3" key="1">
    <citation type="submission" date="2019-03" db="EMBL/GenBank/DDBJ databases">
        <title>First draft genome of Liparis tanakae, snailfish: a comprehensive survey of snailfish specific genes.</title>
        <authorList>
            <person name="Kim W."/>
            <person name="Song I."/>
            <person name="Jeong J.-H."/>
            <person name="Kim D."/>
            <person name="Kim S."/>
            <person name="Ryu S."/>
            <person name="Song J.Y."/>
            <person name="Lee S.K."/>
        </authorList>
    </citation>
    <scope>NUCLEOTIDE SEQUENCE [LARGE SCALE GENOMIC DNA]</scope>
    <source>
        <tissue evidence="2">Muscle</tissue>
    </source>
</reference>
<organism evidence="2 3">
    <name type="scientific">Liparis tanakae</name>
    <name type="common">Tanaka's snailfish</name>
    <dbReference type="NCBI Taxonomy" id="230148"/>
    <lineage>
        <taxon>Eukaryota</taxon>
        <taxon>Metazoa</taxon>
        <taxon>Chordata</taxon>
        <taxon>Craniata</taxon>
        <taxon>Vertebrata</taxon>
        <taxon>Euteleostomi</taxon>
        <taxon>Actinopterygii</taxon>
        <taxon>Neopterygii</taxon>
        <taxon>Teleostei</taxon>
        <taxon>Neoteleostei</taxon>
        <taxon>Acanthomorphata</taxon>
        <taxon>Eupercaria</taxon>
        <taxon>Perciformes</taxon>
        <taxon>Cottioidei</taxon>
        <taxon>Cottales</taxon>
        <taxon>Liparidae</taxon>
        <taxon>Liparis</taxon>
    </lineage>
</organism>
<evidence type="ECO:0000313" key="2">
    <source>
        <dbReference type="EMBL" id="TNN71603.1"/>
    </source>
</evidence>
<dbReference type="EMBL" id="SRLO01000147">
    <property type="protein sequence ID" value="TNN71603.1"/>
    <property type="molecule type" value="Genomic_DNA"/>
</dbReference>
<evidence type="ECO:0000313" key="3">
    <source>
        <dbReference type="Proteomes" id="UP000314294"/>
    </source>
</evidence>
<dbReference type="Proteomes" id="UP000314294">
    <property type="component" value="Unassembled WGS sequence"/>
</dbReference>
<protein>
    <submittedName>
        <fullName evidence="2">Uncharacterized protein</fullName>
    </submittedName>
</protein>
<feature type="compositionally biased region" description="Basic residues" evidence="1">
    <location>
        <begin position="17"/>
        <end position="32"/>
    </location>
</feature>
<dbReference type="AlphaFoldDB" id="A0A4Z2I2Y9"/>
<accession>A0A4Z2I2Y9</accession>
<feature type="region of interest" description="Disordered" evidence="1">
    <location>
        <begin position="1"/>
        <end position="38"/>
    </location>
</feature>
<evidence type="ECO:0000256" key="1">
    <source>
        <dbReference type="SAM" id="MobiDB-lite"/>
    </source>
</evidence>
<keyword evidence="3" id="KW-1185">Reference proteome</keyword>
<gene>
    <name evidence="2" type="ORF">EYF80_018128</name>
</gene>
<proteinExistence type="predicted"/>